<dbReference type="OrthoDB" id="9805017at2"/>
<reference evidence="4" key="1">
    <citation type="submission" date="2017-01" db="EMBL/GenBank/DDBJ databases">
        <authorList>
            <person name="Varghese N."/>
            <person name="Submissions S."/>
        </authorList>
    </citation>
    <scope>NUCLEOTIDE SEQUENCE [LARGE SCALE GENOMIC DNA]</scope>
    <source>
        <strain evidence="4">DSM 23145</strain>
    </source>
</reference>
<evidence type="ECO:0000259" key="2">
    <source>
        <dbReference type="Pfam" id="PF18962"/>
    </source>
</evidence>
<protein>
    <submittedName>
        <fullName evidence="3">Por secretion system C-terminal sorting domain-containing protein</fullName>
    </submittedName>
</protein>
<dbReference type="EMBL" id="FTOI01000011">
    <property type="protein sequence ID" value="SIS92335.1"/>
    <property type="molecule type" value="Genomic_DNA"/>
</dbReference>
<dbReference type="STRING" id="713588.SAMN05421789_11165"/>
<dbReference type="Pfam" id="PF17164">
    <property type="entry name" value="DUF5122"/>
    <property type="match status" value="1"/>
</dbReference>
<keyword evidence="1" id="KW-0732">Signal</keyword>
<feature type="domain" description="Secretion system C-terminal sorting" evidence="2">
    <location>
        <begin position="408"/>
        <end position="470"/>
    </location>
</feature>
<name>A0A1N7N1X6_9FLAO</name>
<evidence type="ECO:0000256" key="1">
    <source>
        <dbReference type="ARBA" id="ARBA00022729"/>
    </source>
</evidence>
<dbReference type="RefSeq" id="WP_076387652.1">
    <property type="nucleotide sequence ID" value="NZ_FTOI01000011.1"/>
</dbReference>
<evidence type="ECO:0000313" key="3">
    <source>
        <dbReference type="EMBL" id="SIS92335.1"/>
    </source>
</evidence>
<sequence>MKKFTFFLITLCSIQIFSQITMTKDSSFGNEGGFITSFNTNQIVLNSHLIVLKDQSILYLINTTDNDYIFKLKPNGTLDSNFANNGKLEFEVNNFFNAVLQGDKILVYFGPKNVVNNPFEDSKILRYHQNGTLDATFGDNGVLNEITESTNPQSLSVLVLADQSLMVTNSNSSNAKKFTIDGQLDPSFGNNGEINYPYHFPLGQADNGKIATCDINSLSSSIFSFYDLHSLETNTILNLNHHSCHYLNGLPLQNKNNRSSKMTHSGLVYSVFEYNNYPLPDFSRLIVMKDEHIDSNFNENGFVTSADYEQFLDVGFSEQQFFVLKQKDQQKSLIAYSSTGTSLKINGNRDFALQSGQEIEVKPTYILVNSIVQDENNLLNRVKIEKFLFQNNNLSTSNNQLKNVEIQNPVKDILNIKNGELAENFEIYSTDGRKILQSKNFKNINITNLPKGIYILKIRLKSGEIVSKKLMKN</sequence>
<dbReference type="Pfam" id="PF18962">
    <property type="entry name" value="Por_Secre_tail"/>
    <property type="match status" value="1"/>
</dbReference>
<dbReference type="NCBIfam" id="TIGR04183">
    <property type="entry name" value="Por_Secre_tail"/>
    <property type="match status" value="1"/>
</dbReference>
<organism evidence="3 4">
    <name type="scientific">Kaistella chaponensis</name>
    <dbReference type="NCBI Taxonomy" id="713588"/>
    <lineage>
        <taxon>Bacteria</taxon>
        <taxon>Pseudomonadati</taxon>
        <taxon>Bacteroidota</taxon>
        <taxon>Flavobacteriia</taxon>
        <taxon>Flavobacteriales</taxon>
        <taxon>Weeksellaceae</taxon>
        <taxon>Chryseobacterium group</taxon>
        <taxon>Kaistella</taxon>
    </lineage>
</organism>
<dbReference type="Gene3D" id="2.80.10.50">
    <property type="match status" value="1"/>
</dbReference>
<accession>A0A1N7N1X6</accession>
<dbReference type="InterPro" id="IPR013431">
    <property type="entry name" value="Delta_60_rpt"/>
</dbReference>
<proteinExistence type="predicted"/>
<dbReference type="AlphaFoldDB" id="A0A1N7N1X6"/>
<gene>
    <name evidence="3" type="ORF">SAMN05421789_11165</name>
</gene>
<evidence type="ECO:0000313" key="4">
    <source>
        <dbReference type="Proteomes" id="UP000185839"/>
    </source>
</evidence>
<keyword evidence="4" id="KW-1185">Reference proteome</keyword>
<dbReference type="Proteomes" id="UP000185839">
    <property type="component" value="Unassembled WGS sequence"/>
</dbReference>
<dbReference type="InterPro" id="IPR026444">
    <property type="entry name" value="Secre_tail"/>
</dbReference>